<dbReference type="Proteomes" id="UP000044602">
    <property type="component" value="Unassembled WGS sequence"/>
</dbReference>
<sequence>HHGPRLQPRAVLHQHGRLARPAPRERREAHARRHLRPRRRHGRQHRHPPQQHSLPRHGAPRPGHRRRLDRPAHHHRQRRQPGLEVRAALPRRGREPPQVPRGHQQDH</sequence>
<evidence type="ECO:0000313" key="3">
    <source>
        <dbReference type="Proteomes" id="UP000044602"/>
    </source>
</evidence>
<reference evidence="2 3" key="1">
    <citation type="submission" date="2015-05" db="EMBL/GenBank/DDBJ databases">
        <authorList>
            <person name="Wang D.B."/>
            <person name="Wang M."/>
        </authorList>
    </citation>
    <scope>NUCLEOTIDE SEQUENCE [LARGE SCALE GENOMIC DNA]</scope>
    <source>
        <strain evidence="2">VL1</strain>
    </source>
</reference>
<feature type="non-terminal residue" evidence="2">
    <location>
        <position position="1"/>
    </location>
</feature>
<feature type="compositionally biased region" description="Basic residues" evidence="1">
    <location>
        <begin position="29"/>
        <end position="79"/>
    </location>
</feature>
<organism evidence="2 3">
    <name type="scientific">Verticillium longisporum</name>
    <name type="common">Verticillium dahliae var. longisporum</name>
    <dbReference type="NCBI Taxonomy" id="100787"/>
    <lineage>
        <taxon>Eukaryota</taxon>
        <taxon>Fungi</taxon>
        <taxon>Dikarya</taxon>
        <taxon>Ascomycota</taxon>
        <taxon>Pezizomycotina</taxon>
        <taxon>Sordariomycetes</taxon>
        <taxon>Hypocreomycetidae</taxon>
        <taxon>Glomerellales</taxon>
        <taxon>Plectosphaerellaceae</taxon>
        <taxon>Verticillium</taxon>
    </lineage>
</organism>
<dbReference type="EMBL" id="CVQH01008502">
    <property type="protein sequence ID" value="CRK17422.1"/>
    <property type="molecule type" value="Genomic_DNA"/>
</dbReference>
<gene>
    <name evidence="2" type="ORF">BN1708_017570</name>
</gene>
<evidence type="ECO:0000256" key="1">
    <source>
        <dbReference type="SAM" id="MobiDB-lite"/>
    </source>
</evidence>
<keyword evidence="3" id="KW-1185">Reference proteome</keyword>
<accession>A0A0G4L5U6</accession>
<protein>
    <submittedName>
        <fullName evidence="2">Uncharacterized protein</fullName>
    </submittedName>
</protein>
<evidence type="ECO:0000313" key="2">
    <source>
        <dbReference type="EMBL" id="CRK17422.1"/>
    </source>
</evidence>
<dbReference type="AlphaFoldDB" id="A0A0G4L5U6"/>
<feature type="region of interest" description="Disordered" evidence="1">
    <location>
        <begin position="1"/>
        <end position="107"/>
    </location>
</feature>
<name>A0A0G4L5U6_VERLO</name>
<proteinExistence type="predicted"/>